<evidence type="ECO:0008006" key="6">
    <source>
        <dbReference type="Google" id="ProtNLM"/>
    </source>
</evidence>
<reference evidence="5" key="1">
    <citation type="journal article" date="2013" name="Nature">
        <title>Draft genome of the wheat A-genome progenitor Triticum urartu.</title>
        <authorList>
            <person name="Ling H.Q."/>
            <person name="Zhao S."/>
            <person name="Liu D."/>
            <person name="Wang J."/>
            <person name="Sun H."/>
            <person name="Zhang C."/>
            <person name="Fan H."/>
            <person name="Li D."/>
            <person name="Dong L."/>
            <person name="Tao Y."/>
            <person name="Gao C."/>
            <person name="Wu H."/>
            <person name="Li Y."/>
            <person name="Cui Y."/>
            <person name="Guo X."/>
            <person name="Zheng S."/>
            <person name="Wang B."/>
            <person name="Yu K."/>
            <person name="Liang Q."/>
            <person name="Yang W."/>
            <person name="Lou X."/>
            <person name="Chen J."/>
            <person name="Feng M."/>
            <person name="Jian J."/>
            <person name="Zhang X."/>
            <person name="Luo G."/>
            <person name="Jiang Y."/>
            <person name="Liu J."/>
            <person name="Wang Z."/>
            <person name="Sha Y."/>
            <person name="Zhang B."/>
            <person name="Wu H."/>
            <person name="Tang D."/>
            <person name="Shen Q."/>
            <person name="Xue P."/>
            <person name="Zou S."/>
            <person name="Wang X."/>
            <person name="Liu X."/>
            <person name="Wang F."/>
            <person name="Yang Y."/>
            <person name="An X."/>
            <person name="Dong Z."/>
            <person name="Zhang K."/>
            <person name="Zhang X."/>
            <person name="Luo M.C."/>
            <person name="Dvorak J."/>
            <person name="Tong Y."/>
            <person name="Wang J."/>
            <person name="Yang H."/>
            <person name="Li Z."/>
            <person name="Wang D."/>
            <person name="Zhang A."/>
            <person name="Wang J."/>
        </authorList>
    </citation>
    <scope>NUCLEOTIDE SEQUENCE</scope>
    <source>
        <strain evidence="5">cv. G1812</strain>
    </source>
</reference>
<dbReference type="GO" id="GO:0048046">
    <property type="term" value="C:apoplast"/>
    <property type="evidence" value="ECO:0007669"/>
    <property type="project" value="TreeGrafter"/>
</dbReference>
<feature type="chain" id="PRO_5035792583" description="GDSL esterase/lipase APG" evidence="3">
    <location>
        <begin position="31"/>
        <end position="331"/>
    </location>
</feature>
<dbReference type="AlphaFoldDB" id="A0A8R7QZI4"/>
<organism evidence="4 5">
    <name type="scientific">Triticum urartu</name>
    <name type="common">Red wild einkorn</name>
    <name type="synonym">Crithodium urartu</name>
    <dbReference type="NCBI Taxonomy" id="4572"/>
    <lineage>
        <taxon>Eukaryota</taxon>
        <taxon>Viridiplantae</taxon>
        <taxon>Streptophyta</taxon>
        <taxon>Embryophyta</taxon>
        <taxon>Tracheophyta</taxon>
        <taxon>Spermatophyta</taxon>
        <taxon>Magnoliopsida</taxon>
        <taxon>Liliopsida</taxon>
        <taxon>Poales</taxon>
        <taxon>Poaceae</taxon>
        <taxon>BOP clade</taxon>
        <taxon>Pooideae</taxon>
        <taxon>Triticodae</taxon>
        <taxon>Triticeae</taxon>
        <taxon>Triticinae</taxon>
        <taxon>Triticum</taxon>
    </lineage>
</organism>
<protein>
    <recommendedName>
        <fullName evidence="6">GDSL esterase/lipase APG</fullName>
    </recommendedName>
</protein>
<proteinExistence type="inferred from homology"/>
<dbReference type="Pfam" id="PF00657">
    <property type="entry name" value="Lipase_GDSL"/>
    <property type="match status" value="1"/>
</dbReference>
<evidence type="ECO:0000313" key="5">
    <source>
        <dbReference type="Proteomes" id="UP000015106"/>
    </source>
</evidence>
<evidence type="ECO:0000256" key="3">
    <source>
        <dbReference type="SAM" id="SignalP"/>
    </source>
</evidence>
<reference evidence="4" key="3">
    <citation type="submission" date="2022-06" db="UniProtKB">
        <authorList>
            <consortium name="EnsemblPlants"/>
        </authorList>
    </citation>
    <scope>IDENTIFICATION</scope>
</reference>
<dbReference type="PROSITE" id="PS51257">
    <property type="entry name" value="PROKAR_LIPOPROTEIN"/>
    <property type="match status" value="1"/>
</dbReference>
<accession>A0A8R7QZI4</accession>
<dbReference type="GO" id="GO:0016788">
    <property type="term" value="F:hydrolase activity, acting on ester bonds"/>
    <property type="evidence" value="ECO:0007669"/>
    <property type="project" value="InterPro"/>
</dbReference>
<evidence type="ECO:0000256" key="2">
    <source>
        <dbReference type="SAM" id="MobiDB-lite"/>
    </source>
</evidence>
<dbReference type="InterPro" id="IPR001087">
    <property type="entry name" value="GDSL"/>
</dbReference>
<dbReference type="Proteomes" id="UP000015106">
    <property type="component" value="Chromosome 7"/>
</dbReference>
<feature type="signal peptide" evidence="3">
    <location>
        <begin position="1"/>
        <end position="30"/>
    </location>
</feature>
<reference evidence="4" key="2">
    <citation type="submission" date="2018-03" db="EMBL/GenBank/DDBJ databases">
        <title>The Triticum urartu genome reveals the dynamic nature of wheat genome evolution.</title>
        <authorList>
            <person name="Ling H."/>
            <person name="Ma B."/>
            <person name="Shi X."/>
            <person name="Liu H."/>
            <person name="Dong L."/>
            <person name="Sun H."/>
            <person name="Cao Y."/>
            <person name="Gao Q."/>
            <person name="Zheng S."/>
            <person name="Li Y."/>
            <person name="Yu Y."/>
            <person name="Du H."/>
            <person name="Qi M."/>
            <person name="Li Y."/>
            <person name="Yu H."/>
            <person name="Cui Y."/>
            <person name="Wang N."/>
            <person name="Chen C."/>
            <person name="Wu H."/>
            <person name="Zhao Y."/>
            <person name="Zhang J."/>
            <person name="Li Y."/>
            <person name="Zhou W."/>
            <person name="Zhang B."/>
            <person name="Hu W."/>
            <person name="Eijk M."/>
            <person name="Tang J."/>
            <person name="Witsenboer H."/>
            <person name="Zhao S."/>
            <person name="Li Z."/>
            <person name="Zhang A."/>
            <person name="Wang D."/>
            <person name="Liang C."/>
        </authorList>
    </citation>
    <scope>NUCLEOTIDE SEQUENCE [LARGE SCALE GENOMIC DNA]</scope>
    <source>
        <strain evidence="4">cv. G1812</strain>
    </source>
</reference>
<dbReference type="EnsemblPlants" id="TuG1812G0700001051.01.T01">
    <property type="protein sequence ID" value="TuG1812G0700001051.01.T01"/>
    <property type="gene ID" value="TuG1812G0700001051.01"/>
</dbReference>
<dbReference type="Gene3D" id="3.40.50.1110">
    <property type="entry name" value="SGNH hydrolase"/>
    <property type="match status" value="1"/>
</dbReference>
<name>A0A8R7QZI4_TRIUA</name>
<comment type="similarity">
    <text evidence="1">Belongs to the 'GDSL' lipolytic enzyme family.</text>
</comment>
<dbReference type="InterPro" id="IPR050592">
    <property type="entry name" value="GDSL_lipolytic_enzyme"/>
</dbReference>
<evidence type="ECO:0000256" key="1">
    <source>
        <dbReference type="ARBA" id="ARBA00008668"/>
    </source>
</evidence>
<dbReference type="InterPro" id="IPR036514">
    <property type="entry name" value="SGNH_hydro_sf"/>
</dbReference>
<keyword evidence="5" id="KW-1185">Reference proteome</keyword>
<sequence length="331" mass="35357">MSPSRSSSPAMQRMIALVALSLLLSCGVHGQVVPAVISFGDSTIDVGNNNYLPGAVFKANYAPYGENFRRHKATGRFSDGKIVTDITAETLGFEGYAPPYLSPLASGKNLLTGANFGSAASSYSDDTAAMYDAITLSQQLKYYKEYRSKLAAVAGRRQARTILAEALYVVSTGTGDFIQNYYHNASLSARYDVDRYCDLLVGIFSCFDDELYRLGARRIGVTTMPPLGCLPATIRLYGGKGRSGGGGCLPRLNRDAETFNRKLNATVAGEAARGAQGGRLRRLHAAPGPLREARGAGLRGGEEDVLPDGEGRDEGVPLRPGDDGGRDVPER</sequence>
<keyword evidence="3" id="KW-0732">Signal</keyword>
<evidence type="ECO:0000313" key="4">
    <source>
        <dbReference type="EnsemblPlants" id="TuG1812G0700001051.01.T01"/>
    </source>
</evidence>
<dbReference type="PANTHER" id="PTHR45642:SF16">
    <property type="entry name" value="GDSL ESTERASE_LIPASE APG"/>
    <property type="match status" value="1"/>
</dbReference>
<feature type="compositionally biased region" description="Basic and acidic residues" evidence="2">
    <location>
        <begin position="309"/>
        <end position="331"/>
    </location>
</feature>
<dbReference type="PANTHER" id="PTHR45642">
    <property type="entry name" value="GDSL ESTERASE/LIPASE EXL3"/>
    <property type="match status" value="1"/>
</dbReference>
<dbReference type="Gramene" id="TuG1812G0700001051.01.T01">
    <property type="protein sequence ID" value="TuG1812G0700001051.01.T01"/>
    <property type="gene ID" value="TuG1812G0700001051.01"/>
</dbReference>
<feature type="region of interest" description="Disordered" evidence="2">
    <location>
        <begin position="286"/>
        <end position="331"/>
    </location>
</feature>